<gene>
    <name evidence="3" type="primary">pchC</name>
    <name evidence="3" type="ORF">Cba03nite_69480</name>
</gene>
<protein>
    <submittedName>
        <fullName evidence="3">Pyochelin biosynthetic protein PchC</fullName>
    </submittedName>
</protein>
<reference evidence="3 4" key="1">
    <citation type="submission" date="2021-01" db="EMBL/GenBank/DDBJ databases">
        <title>Whole genome shotgun sequence of Catellatospora bangladeshensis NBRC 107357.</title>
        <authorList>
            <person name="Komaki H."/>
            <person name="Tamura T."/>
        </authorList>
    </citation>
    <scope>NUCLEOTIDE SEQUENCE [LARGE SCALE GENOMIC DNA]</scope>
    <source>
        <strain evidence="3 4">NBRC 107357</strain>
    </source>
</reference>
<organism evidence="3 4">
    <name type="scientific">Catellatospora bangladeshensis</name>
    <dbReference type="NCBI Taxonomy" id="310355"/>
    <lineage>
        <taxon>Bacteria</taxon>
        <taxon>Bacillati</taxon>
        <taxon>Actinomycetota</taxon>
        <taxon>Actinomycetes</taxon>
        <taxon>Micromonosporales</taxon>
        <taxon>Micromonosporaceae</taxon>
        <taxon>Catellatospora</taxon>
    </lineage>
</organism>
<evidence type="ECO:0000256" key="1">
    <source>
        <dbReference type="ARBA" id="ARBA00007169"/>
    </source>
</evidence>
<dbReference type="SUPFAM" id="SSF53474">
    <property type="entry name" value="alpha/beta-Hydrolases"/>
    <property type="match status" value="1"/>
</dbReference>
<dbReference type="Proteomes" id="UP000601223">
    <property type="component" value="Unassembled WGS sequence"/>
</dbReference>
<comment type="caution">
    <text evidence="3">The sequence shown here is derived from an EMBL/GenBank/DDBJ whole genome shotgun (WGS) entry which is preliminary data.</text>
</comment>
<name>A0A8J3JZ16_9ACTN</name>
<dbReference type="InterPro" id="IPR001031">
    <property type="entry name" value="Thioesterase"/>
</dbReference>
<evidence type="ECO:0000313" key="3">
    <source>
        <dbReference type="EMBL" id="GIF85599.1"/>
    </source>
</evidence>
<dbReference type="Gene3D" id="3.40.50.1820">
    <property type="entry name" value="alpha/beta hydrolase"/>
    <property type="match status" value="1"/>
</dbReference>
<proteinExistence type="inferred from homology"/>
<dbReference type="AlphaFoldDB" id="A0A8J3JZ16"/>
<dbReference type="EMBL" id="BONF01000049">
    <property type="protein sequence ID" value="GIF85599.1"/>
    <property type="molecule type" value="Genomic_DNA"/>
</dbReference>
<dbReference type="PANTHER" id="PTHR11487">
    <property type="entry name" value="THIOESTERASE"/>
    <property type="match status" value="1"/>
</dbReference>
<evidence type="ECO:0000259" key="2">
    <source>
        <dbReference type="Pfam" id="PF00975"/>
    </source>
</evidence>
<dbReference type="RefSeq" id="WP_203755757.1">
    <property type="nucleotide sequence ID" value="NZ_BONF01000049.1"/>
</dbReference>
<dbReference type="GO" id="GO:0008610">
    <property type="term" value="P:lipid biosynthetic process"/>
    <property type="evidence" value="ECO:0007669"/>
    <property type="project" value="TreeGrafter"/>
</dbReference>
<evidence type="ECO:0000313" key="4">
    <source>
        <dbReference type="Proteomes" id="UP000601223"/>
    </source>
</evidence>
<accession>A0A8J3JZ16</accession>
<dbReference type="InterPro" id="IPR012223">
    <property type="entry name" value="TEII"/>
</dbReference>
<dbReference type="Pfam" id="PF00975">
    <property type="entry name" value="Thioesterase"/>
    <property type="match status" value="1"/>
</dbReference>
<dbReference type="InterPro" id="IPR029058">
    <property type="entry name" value="AB_hydrolase_fold"/>
</dbReference>
<dbReference type="PANTHER" id="PTHR11487:SF0">
    <property type="entry name" value="S-ACYL FATTY ACID SYNTHASE THIOESTERASE, MEDIUM CHAIN"/>
    <property type="match status" value="1"/>
</dbReference>
<keyword evidence="4" id="KW-1185">Reference proteome</keyword>
<comment type="similarity">
    <text evidence="1">Belongs to the thioesterase family.</text>
</comment>
<feature type="domain" description="Thioesterase" evidence="2">
    <location>
        <begin position="18"/>
        <end position="239"/>
    </location>
</feature>
<sequence>MQISWEPLRSDPEPQRLLFLAPHVGGGAAVGRDLARSLPDGWAVYGLVLPGRERLIAEPVEWEFDAAATVAADALEEVAARHPAAEVVGLGQCSGAWLMYAILARAASRPGSRARLMVAVSQGAWHLPRVHPDLPESSETLWAQLVASGDAQPAVAEDEDARDLLEPVIRADYTAVAGFPYAADPLKIPLLVVAGSEDRDIDRSVAQSWADYCTRLDFEEVSGGHYLLQENPAAVARAVVERADLTS</sequence>